<feature type="transmembrane region" description="Helical" evidence="1">
    <location>
        <begin position="249"/>
        <end position="266"/>
    </location>
</feature>
<reference evidence="3 4" key="1">
    <citation type="submission" date="2023-07" db="EMBL/GenBank/DDBJ databases">
        <title>Sequencing the genomes of 1000 actinobacteria strains.</title>
        <authorList>
            <person name="Klenk H.-P."/>
        </authorList>
    </citation>
    <scope>NUCLEOTIDE SEQUENCE [LARGE SCALE GENOMIC DNA]</scope>
    <source>
        <strain evidence="3 4">DSM 44710</strain>
    </source>
</reference>
<keyword evidence="1" id="KW-1133">Transmembrane helix</keyword>
<evidence type="ECO:0000313" key="4">
    <source>
        <dbReference type="Proteomes" id="UP001240984"/>
    </source>
</evidence>
<feature type="transmembrane region" description="Helical" evidence="1">
    <location>
        <begin position="132"/>
        <end position="159"/>
    </location>
</feature>
<dbReference type="InterPro" id="IPR052529">
    <property type="entry name" value="Bact_Transport_Assoc"/>
</dbReference>
<accession>A0ABT9MVN3</accession>
<feature type="transmembrane region" description="Helical" evidence="1">
    <location>
        <begin position="62"/>
        <end position="79"/>
    </location>
</feature>
<keyword evidence="1" id="KW-0472">Membrane</keyword>
<evidence type="ECO:0000256" key="1">
    <source>
        <dbReference type="SAM" id="Phobius"/>
    </source>
</evidence>
<feature type="transmembrane region" description="Helical" evidence="1">
    <location>
        <begin position="91"/>
        <end position="120"/>
    </location>
</feature>
<feature type="transmembrane region" description="Helical" evidence="1">
    <location>
        <begin position="210"/>
        <end position="229"/>
    </location>
</feature>
<sequence length="325" mass="35268">MPSTTRRIVALDVIRGFALCGITIANIKPIAHRGTVHESAGTVLPPAPDALPWLHLFVDQRFYPIFAVLFGVGFQLLLRSAGSRRVLLRRLVALLAVGLAHMLLLWPGDILTAYALFGLLVLLPASWLPRNWAAGLCVLLIGLSLGLGTGFYLLTPGLLMLGATLTRFGVVDRIERSARVPATAFVLSAAAAVPFGYLQATSEATVRWTYPIAGLLIAAAYVCGLLLLLRTPLRRGLTAVLAPLGRMALTNYLGTTALVLTISALAPGSDGWGTGAVLTIAAAILALQWAWSTLWLRWFRQGPLEWGWRWVTWWRRPPLRIASAR</sequence>
<protein>
    <submittedName>
        <fullName evidence="3">Membrane protein YeiB</fullName>
    </submittedName>
</protein>
<comment type="caution">
    <text evidence="3">The sequence shown here is derived from an EMBL/GenBank/DDBJ whole genome shotgun (WGS) entry which is preliminary data.</text>
</comment>
<proteinExistence type="predicted"/>
<dbReference type="Proteomes" id="UP001240984">
    <property type="component" value="Unassembled WGS sequence"/>
</dbReference>
<dbReference type="RefSeq" id="WP_306831373.1">
    <property type="nucleotide sequence ID" value="NZ_JAUSRA010000001.1"/>
</dbReference>
<keyword evidence="1" id="KW-0812">Transmembrane</keyword>
<dbReference type="InterPro" id="IPR007349">
    <property type="entry name" value="DUF418"/>
</dbReference>
<evidence type="ECO:0000259" key="2">
    <source>
        <dbReference type="Pfam" id="PF04235"/>
    </source>
</evidence>
<dbReference type="PANTHER" id="PTHR30590">
    <property type="entry name" value="INNER MEMBRANE PROTEIN"/>
    <property type="match status" value="1"/>
</dbReference>
<dbReference type="PANTHER" id="PTHR30590:SF2">
    <property type="entry name" value="INNER MEMBRANE PROTEIN"/>
    <property type="match status" value="1"/>
</dbReference>
<organism evidence="3 4">
    <name type="scientific">Catenuloplanes nepalensis</name>
    <dbReference type="NCBI Taxonomy" id="587533"/>
    <lineage>
        <taxon>Bacteria</taxon>
        <taxon>Bacillati</taxon>
        <taxon>Actinomycetota</taxon>
        <taxon>Actinomycetes</taxon>
        <taxon>Micromonosporales</taxon>
        <taxon>Micromonosporaceae</taxon>
        <taxon>Catenuloplanes</taxon>
    </lineage>
</organism>
<evidence type="ECO:0000313" key="3">
    <source>
        <dbReference type="EMBL" id="MDP9795497.1"/>
    </source>
</evidence>
<name>A0ABT9MVN3_9ACTN</name>
<gene>
    <name evidence="3" type="ORF">J2S43_004009</name>
</gene>
<dbReference type="EMBL" id="JAUSRA010000001">
    <property type="protein sequence ID" value="MDP9795497.1"/>
    <property type="molecule type" value="Genomic_DNA"/>
</dbReference>
<keyword evidence="4" id="KW-1185">Reference proteome</keyword>
<feature type="transmembrane region" description="Helical" evidence="1">
    <location>
        <begin position="272"/>
        <end position="291"/>
    </location>
</feature>
<feature type="domain" description="DUF418" evidence="2">
    <location>
        <begin position="166"/>
        <end position="315"/>
    </location>
</feature>
<dbReference type="Pfam" id="PF04235">
    <property type="entry name" value="DUF418"/>
    <property type="match status" value="1"/>
</dbReference>